<name>A0A1H1ZSP9_9ACTN</name>
<evidence type="ECO:0000313" key="7">
    <source>
        <dbReference type="EMBL" id="SDT36680.1"/>
    </source>
</evidence>
<proteinExistence type="predicted"/>
<keyword evidence="8" id="KW-1185">Reference proteome</keyword>
<dbReference type="InterPro" id="IPR014710">
    <property type="entry name" value="RmlC-like_jellyroll"/>
</dbReference>
<dbReference type="SUPFAM" id="SSF46689">
    <property type="entry name" value="Homeodomain-like"/>
    <property type="match status" value="2"/>
</dbReference>
<dbReference type="Gene3D" id="2.60.120.10">
    <property type="entry name" value="Jelly Rolls"/>
    <property type="match status" value="1"/>
</dbReference>
<evidence type="ECO:0000313" key="8">
    <source>
        <dbReference type="Proteomes" id="UP000199103"/>
    </source>
</evidence>
<dbReference type="Pfam" id="PF12833">
    <property type="entry name" value="HTH_18"/>
    <property type="match status" value="1"/>
</dbReference>
<dbReference type="SUPFAM" id="SSF51215">
    <property type="entry name" value="Regulatory protein AraC"/>
    <property type="match status" value="1"/>
</dbReference>
<evidence type="ECO:0000256" key="4">
    <source>
        <dbReference type="ARBA" id="ARBA00023159"/>
    </source>
</evidence>
<evidence type="ECO:0000256" key="3">
    <source>
        <dbReference type="ARBA" id="ARBA00023125"/>
    </source>
</evidence>
<keyword evidence="3 7" id="KW-0238">DNA-binding</keyword>
<evidence type="ECO:0000256" key="2">
    <source>
        <dbReference type="ARBA" id="ARBA00023015"/>
    </source>
</evidence>
<dbReference type="PANTHER" id="PTHR46796">
    <property type="entry name" value="HTH-TYPE TRANSCRIPTIONAL ACTIVATOR RHAS-RELATED"/>
    <property type="match status" value="1"/>
</dbReference>
<feature type="domain" description="HTH araC/xylS-type" evidence="6">
    <location>
        <begin position="189"/>
        <end position="287"/>
    </location>
</feature>
<dbReference type="InterPro" id="IPR013096">
    <property type="entry name" value="Cupin_2"/>
</dbReference>
<evidence type="ECO:0000259" key="6">
    <source>
        <dbReference type="PROSITE" id="PS01124"/>
    </source>
</evidence>
<accession>A0A1H1ZSP9</accession>
<dbReference type="AlphaFoldDB" id="A0A1H1ZSP9"/>
<dbReference type="Gene3D" id="1.10.10.60">
    <property type="entry name" value="Homeodomain-like"/>
    <property type="match status" value="1"/>
</dbReference>
<dbReference type="EMBL" id="LT629772">
    <property type="protein sequence ID" value="SDT36680.1"/>
    <property type="molecule type" value="Genomic_DNA"/>
</dbReference>
<dbReference type="PROSITE" id="PS00041">
    <property type="entry name" value="HTH_ARAC_FAMILY_1"/>
    <property type="match status" value="1"/>
</dbReference>
<keyword evidence="2" id="KW-0805">Transcription regulation</keyword>
<reference evidence="7 8" key="1">
    <citation type="submission" date="2016-10" db="EMBL/GenBank/DDBJ databases">
        <authorList>
            <person name="de Groot N.N."/>
        </authorList>
    </citation>
    <scope>NUCLEOTIDE SEQUENCE [LARGE SCALE GENOMIC DNA]</scope>
    <source>
        <strain evidence="7 8">DSM 21800</strain>
    </source>
</reference>
<gene>
    <name evidence="7" type="ORF">SAMN04489812_5423</name>
</gene>
<dbReference type="PROSITE" id="PS01124">
    <property type="entry name" value="HTH_ARAC_FAMILY_2"/>
    <property type="match status" value="1"/>
</dbReference>
<dbReference type="InterPro" id="IPR037923">
    <property type="entry name" value="HTH-like"/>
</dbReference>
<keyword evidence="1" id="KW-0963">Cytoplasm</keyword>
<evidence type="ECO:0000256" key="5">
    <source>
        <dbReference type="ARBA" id="ARBA00023163"/>
    </source>
</evidence>
<organism evidence="7 8">
    <name type="scientific">Microlunatus soli</name>
    <dbReference type="NCBI Taxonomy" id="630515"/>
    <lineage>
        <taxon>Bacteria</taxon>
        <taxon>Bacillati</taxon>
        <taxon>Actinomycetota</taxon>
        <taxon>Actinomycetes</taxon>
        <taxon>Propionibacteriales</taxon>
        <taxon>Propionibacteriaceae</taxon>
        <taxon>Microlunatus</taxon>
    </lineage>
</organism>
<dbReference type="SMART" id="SM00342">
    <property type="entry name" value="HTH_ARAC"/>
    <property type="match status" value="1"/>
</dbReference>
<dbReference type="InterPro" id="IPR018062">
    <property type="entry name" value="HTH_AraC-typ_CS"/>
</dbReference>
<dbReference type="Proteomes" id="UP000199103">
    <property type="component" value="Chromosome I"/>
</dbReference>
<dbReference type="OrthoDB" id="345413at2"/>
<dbReference type="PANTHER" id="PTHR46796:SF13">
    <property type="entry name" value="HTH-TYPE TRANSCRIPTIONAL ACTIVATOR RHAS"/>
    <property type="match status" value="1"/>
</dbReference>
<sequence>MTSAVLQADAVDVLPAGFWVHQGAPPTMRLPHRHDDVEVNVVLCGQLDYIFGGSRLTVRAGQIAVFWAATPHRLLAARDEVPDPTRGCWLHIPLTAVLRWGLPEYEIGRLLQMSALIAPVDCLPYDPERLFAAWADELADDRDDGTAMPAPLEAQALLRRACRHRATATAPEATSSDGRPHGNVIAGVTAMAQYIVEHFRDQVSIDDVAAAAHLNRTYAATIFSRSLGTTPGRYLARCRVAEAQRLLITTDKTMLDIAREAGFSSQSSFYEQFTRHCDVSPGGYRRRHGRS</sequence>
<protein>
    <submittedName>
        <fullName evidence="7">AraC-type DNA-binding protein</fullName>
    </submittedName>
</protein>
<dbReference type="InterPro" id="IPR018060">
    <property type="entry name" value="HTH_AraC"/>
</dbReference>
<keyword evidence="4" id="KW-0010">Activator</keyword>
<dbReference type="InterPro" id="IPR050204">
    <property type="entry name" value="AraC_XylS_family_regulators"/>
</dbReference>
<dbReference type="GO" id="GO:0043565">
    <property type="term" value="F:sequence-specific DNA binding"/>
    <property type="evidence" value="ECO:0007669"/>
    <property type="project" value="InterPro"/>
</dbReference>
<dbReference type="STRING" id="630515.SAMN04489812_5423"/>
<keyword evidence="5" id="KW-0804">Transcription</keyword>
<dbReference type="InterPro" id="IPR009057">
    <property type="entry name" value="Homeodomain-like_sf"/>
</dbReference>
<evidence type="ECO:0000256" key="1">
    <source>
        <dbReference type="ARBA" id="ARBA00022490"/>
    </source>
</evidence>
<dbReference type="Pfam" id="PF07883">
    <property type="entry name" value="Cupin_2"/>
    <property type="match status" value="1"/>
</dbReference>
<dbReference type="GO" id="GO:0003700">
    <property type="term" value="F:DNA-binding transcription factor activity"/>
    <property type="evidence" value="ECO:0007669"/>
    <property type="project" value="InterPro"/>
</dbReference>
<dbReference type="RefSeq" id="WP_091529493.1">
    <property type="nucleotide sequence ID" value="NZ_LT629772.1"/>
</dbReference>